<reference evidence="1 2" key="1">
    <citation type="submission" date="2015-08" db="EMBL/GenBank/DDBJ databases">
        <title>Emmonsia species relationships and genome sequence.</title>
        <authorList>
            <person name="Cuomo C.A."/>
            <person name="Schwartz I.S."/>
            <person name="Kenyon C."/>
            <person name="De Hoog G.S."/>
            <person name="Govender N.P."/>
            <person name="Botha A."/>
            <person name="Moreno L."/>
            <person name="De Vries M."/>
            <person name="Munoz J.F."/>
            <person name="Stielow J.B."/>
        </authorList>
    </citation>
    <scope>NUCLEOTIDE SEQUENCE [LARGE SCALE GENOMIC DNA]</scope>
    <source>
        <strain evidence="1 2">EI222</strain>
    </source>
</reference>
<organism evidence="1 2">
    <name type="scientific">Blastomyces percursus</name>
    <dbReference type="NCBI Taxonomy" id="1658174"/>
    <lineage>
        <taxon>Eukaryota</taxon>
        <taxon>Fungi</taxon>
        <taxon>Dikarya</taxon>
        <taxon>Ascomycota</taxon>
        <taxon>Pezizomycotina</taxon>
        <taxon>Eurotiomycetes</taxon>
        <taxon>Eurotiomycetidae</taxon>
        <taxon>Onygenales</taxon>
        <taxon>Ajellomycetaceae</taxon>
        <taxon>Blastomyces</taxon>
    </lineage>
</organism>
<dbReference type="EMBL" id="LGTZ01002397">
    <property type="protein sequence ID" value="OJD14348.1"/>
    <property type="molecule type" value="Genomic_DNA"/>
</dbReference>
<dbReference type="AlphaFoldDB" id="A0A1J9QEH7"/>
<proteinExistence type="predicted"/>
<dbReference type="OrthoDB" id="4499277at2759"/>
<sequence length="117" mass="12851">MDGPLFVINAQINDKGNADALIDAVRKLHLERVSIKPREFLPFNDGPSTKVINVVRFTLDIGGIKEDTFYETNLGDRDLIVGTPWLKRNDVLIDATGPALIQKGTNLYVASLSITNG</sequence>
<name>A0A1J9QEH7_9EURO</name>
<dbReference type="Gene3D" id="2.40.70.10">
    <property type="entry name" value="Acid Proteases"/>
    <property type="match status" value="1"/>
</dbReference>
<dbReference type="Proteomes" id="UP000242791">
    <property type="component" value="Unassembled WGS sequence"/>
</dbReference>
<evidence type="ECO:0000313" key="2">
    <source>
        <dbReference type="Proteomes" id="UP000242791"/>
    </source>
</evidence>
<comment type="caution">
    <text evidence="1">The sequence shown here is derived from an EMBL/GenBank/DDBJ whole genome shotgun (WGS) entry which is preliminary data.</text>
</comment>
<protein>
    <submittedName>
        <fullName evidence="1">Uncharacterized protein</fullName>
    </submittedName>
</protein>
<dbReference type="InterPro" id="IPR021109">
    <property type="entry name" value="Peptidase_aspartic_dom_sf"/>
</dbReference>
<accession>A0A1J9QEH7</accession>
<keyword evidence="2" id="KW-1185">Reference proteome</keyword>
<dbReference type="VEuPathDB" id="FungiDB:ACJ73_09090"/>
<gene>
    <name evidence="1" type="ORF">ACJ73_09090</name>
</gene>
<evidence type="ECO:0000313" key="1">
    <source>
        <dbReference type="EMBL" id="OJD14348.1"/>
    </source>
</evidence>